<dbReference type="Pfam" id="PF01408">
    <property type="entry name" value="GFO_IDH_MocA"/>
    <property type="match status" value="1"/>
</dbReference>
<name>A0A1F5NKK6_9BACT</name>
<dbReference type="SUPFAM" id="SSF55347">
    <property type="entry name" value="Glyceraldehyde-3-phosphate dehydrogenase-like, C-terminal domain"/>
    <property type="match status" value="1"/>
</dbReference>
<dbReference type="GO" id="GO:0000166">
    <property type="term" value="F:nucleotide binding"/>
    <property type="evidence" value="ECO:0007669"/>
    <property type="project" value="InterPro"/>
</dbReference>
<evidence type="ECO:0000313" key="3">
    <source>
        <dbReference type="EMBL" id="OGE78148.1"/>
    </source>
</evidence>
<dbReference type="Gene3D" id="3.30.360.10">
    <property type="entry name" value="Dihydrodipicolinate Reductase, domain 2"/>
    <property type="match status" value="1"/>
</dbReference>
<feature type="domain" description="GFO/IDH/MocA-like oxidoreductase" evidence="2">
    <location>
        <begin position="115"/>
        <end position="225"/>
    </location>
</feature>
<dbReference type="PANTHER" id="PTHR43377:SF6">
    <property type="entry name" value="GFO_IDH_MOCA-LIKE OXIDOREDUCTASE N-TERMINAL DOMAIN-CONTAINING PROTEIN"/>
    <property type="match status" value="1"/>
</dbReference>
<feature type="domain" description="Gfo/Idh/MocA-like oxidoreductase N-terminal" evidence="1">
    <location>
        <begin position="5"/>
        <end position="107"/>
    </location>
</feature>
<evidence type="ECO:0000313" key="4">
    <source>
        <dbReference type="Proteomes" id="UP000176864"/>
    </source>
</evidence>
<dbReference type="InterPro" id="IPR051450">
    <property type="entry name" value="Gfo/Idh/MocA_Oxidoreductases"/>
</dbReference>
<dbReference type="Pfam" id="PF22725">
    <property type="entry name" value="GFO_IDH_MocA_C3"/>
    <property type="match status" value="1"/>
</dbReference>
<dbReference type="EMBL" id="MFEK01000014">
    <property type="protein sequence ID" value="OGE78148.1"/>
    <property type="molecule type" value="Genomic_DNA"/>
</dbReference>
<dbReference type="AlphaFoldDB" id="A0A1F5NKK6"/>
<dbReference type="PANTHER" id="PTHR43377">
    <property type="entry name" value="BILIVERDIN REDUCTASE A"/>
    <property type="match status" value="1"/>
</dbReference>
<comment type="caution">
    <text evidence="3">The sequence shown here is derived from an EMBL/GenBank/DDBJ whole genome shotgun (WGS) entry which is preliminary data.</text>
</comment>
<evidence type="ECO:0008006" key="5">
    <source>
        <dbReference type="Google" id="ProtNLM"/>
    </source>
</evidence>
<dbReference type="STRING" id="1817824.A2751_03225"/>
<organism evidence="3 4">
    <name type="scientific">Candidatus Doudnabacteria bacterium RIFCSPHIGHO2_01_FULL_46_14</name>
    <dbReference type="NCBI Taxonomy" id="1817824"/>
    <lineage>
        <taxon>Bacteria</taxon>
        <taxon>Candidatus Doudnaibacteriota</taxon>
    </lineage>
</organism>
<gene>
    <name evidence="3" type="ORF">A2751_03225</name>
</gene>
<evidence type="ECO:0000259" key="1">
    <source>
        <dbReference type="Pfam" id="PF01408"/>
    </source>
</evidence>
<dbReference type="Proteomes" id="UP000176864">
    <property type="component" value="Unassembled WGS sequence"/>
</dbReference>
<dbReference type="InterPro" id="IPR036291">
    <property type="entry name" value="NAD(P)-bd_dom_sf"/>
</dbReference>
<accession>A0A1F5NKK6</accession>
<dbReference type="InterPro" id="IPR055170">
    <property type="entry name" value="GFO_IDH_MocA-like_dom"/>
</dbReference>
<evidence type="ECO:0000259" key="2">
    <source>
        <dbReference type="Pfam" id="PF22725"/>
    </source>
</evidence>
<dbReference type="InterPro" id="IPR000683">
    <property type="entry name" value="Gfo/Idh/MocA-like_OxRdtase_N"/>
</dbReference>
<dbReference type="Gene3D" id="3.40.50.720">
    <property type="entry name" value="NAD(P)-binding Rossmann-like Domain"/>
    <property type="match status" value="1"/>
</dbReference>
<protein>
    <recommendedName>
        <fullName evidence="5">Gfo/Idh/MocA-like oxidoreductase N-terminal domain-containing protein</fullName>
    </recommendedName>
</protein>
<sequence>MGTLGFGVIGTGRFGQHYTRLLREIQGVFLLATASQHENNSEALLENPDIDCVVIASPAATHFEYIKKALKNGKHVLVEKPMVTSAAEAEEIKILIAKSGKIFMVAHQYLYNDYIRALKARIESGDLGEGANINAEHLYPGPIRQDVGVFWDAAPHEMAIIDYLFGPSRVIYAQGIARKVSGAPVDDYVSVDVQFENKVFASLLYNSASLQKTHRIVLTASKGTAIYDDMADDKLKFNLGKEPVIEKISAREPLRSELEHFTSCVRNNTLPLTDIDHGLRVIKNLEMVYEHLN</sequence>
<reference evidence="3 4" key="1">
    <citation type="journal article" date="2016" name="Nat. Commun.">
        <title>Thousands of microbial genomes shed light on interconnected biogeochemical processes in an aquifer system.</title>
        <authorList>
            <person name="Anantharaman K."/>
            <person name="Brown C.T."/>
            <person name="Hug L.A."/>
            <person name="Sharon I."/>
            <person name="Castelle C.J."/>
            <person name="Probst A.J."/>
            <person name="Thomas B.C."/>
            <person name="Singh A."/>
            <person name="Wilkins M.J."/>
            <person name="Karaoz U."/>
            <person name="Brodie E.L."/>
            <person name="Williams K.H."/>
            <person name="Hubbard S.S."/>
            <person name="Banfield J.F."/>
        </authorList>
    </citation>
    <scope>NUCLEOTIDE SEQUENCE [LARGE SCALE GENOMIC DNA]</scope>
</reference>
<dbReference type="SUPFAM" id="SSF51735">
    <property type="entry name" value="NAD(P)-binding Rossmann-fold domains"/>
    <property type="match status" value="1"/>
</dbReference>
<proteinExistence type="predicted"/>